<evidence type="ECO:0000313" key="2">
    <source>
        <dbReference type="EMBL" id="GFQ78833.1"/>
    </source>
</evidence>
<feature type="region of interest" description="Disordered" evidence="1">
    <location>
        <begin position="30"/>
        <end position="58"/>
    </location>
</feature>
<gene>
    <name evidence="2" type="ORF">TNCT_263591</name>
</gene>
<accession>A0A8X6FFK6</accession>
<organism evidence="2 3">
    <name type="scientific">Trichonephila clavata</name>
    <name type="common">Joro spider</name>
    <name type="synonym">Nephila clavata</name>
    <dbReference type="NCBI Taxonomy" id="2740835"/>
    <lineage>
        <taxon>Eukaryota</taxon>
        <taxon>Metazoa</taxon>
        <taxon>Ecdysozoa</taxon>
        <taxon>Arthropoda</taxon>
        <taxon>Chelicerata</taxon>
        <taxon>Arachnida</taxon>
        <taxon>Araneae</taxon>
        <taxon>Araneomorphae</taxon>
        <taxon>Entelegynae</taxon>
        <taxon>Araneoidea</taxon>
        <taxon>Nephilidae</taxon>
        <taxon>Trichonephila</taxon>
    </lineage>
</organism>
<feature type="compositionally biased region" description="Basic residues" evidence="1">
    <location>
        <begin position="304"/>
        <end position="316"/>
    </location>
</feature>
<keyword evidence="3" id="KW-1185">Reference proteome</keyword>
<reference evidence="2" key="1">
    <citation type="submission" date="2020-07" db="EMBL/GenBank/DDBJ databases">
        <title>Multicomponent nature underlies the extraordinary mechanical properties of spider dragline silk.</title>
        <authorList>
            <person name="Kono N."/>
            <person name="Nakamura H."/>
            <person name="Mori M."/>
            <person name="Yoshida Y."/>
            <person name="Ohtoshi R."/>
            <person name="Malay A.D."/>
            <person name="Moran D.A.P."/>
            <person name="Tomita M."/>
            <person name="Numata K."/>
            <person name="Arakawa K."/>
        </authorList>
    </citation>
    <scope>NUCLEOTIDE SEQUENCE</scope>
</reference>
<protein>
    <submittedName>
        <fullName evidence="2">Uncharacterized protein</fullName>
    </submittedName>
</protein>
<feature type="compositionally biased region" description="Basic residues" evidence="1">
    <location>
        <begin position="218"/>
        <end position="240"/>
    </location>
</feature>
<feature type="compositionally biased region" description="Basic residues" evidence="1">
    <location>
        <begin position="434"/>
        <end position="443"/>
    </location>
</feature>
<dbReference type="AlphaFoldDB" id="A0A8X6FFK6"/>
<evidence type="ECO:0000313" key="3">
    <source>
        <dbReference type="Proteomes" id="UP000887116"/>
    </source>
</evidence>
<comment type="caution">
    <text evidence="2">The sequence shown here is derived from an EMBL/GenBank/DDBJ whole genome shotgun (WGS) entry which is preliminary data.</text>
</comment>
<proteinExistence type="predicted"/>
<dbReference type="EMBL" id="BMAO01031954">
    <property type="protein sequence ID" value="GFQ78833.1"/>
    <property type="molecule type" value="Genomic_DNA"/>
</dbReference>
<feature type="region of interest" description="Disordered" evidence="1">
    <location>
        <begin position="218"/>
        <end position="371"/>
    </location>
</feature>
<dbReference type="OrthoDB" id="6473474at2759"/>
<feature type="region of interest" description="Disordered" evidence="1">
    <location>
        <begin position="394"/>
        <end position="443"/>
    </location>
</feature>
<feature type="compositionally biased region" description="Polar residues" evidence="1">
    <location>
        <begin position="343"/>
        <end position="371"/>
    </location>
</feature>
<feature type="region of interest" description="Disordered" evidence="1">
    <location>
        <begin position="621"/>
        <end position="645"/>
    </location>
</feature>
<name>A0A8X6FFK6_TRICU</name>
<evidence type="ECO:0000256" key="1">
    <source>
        <dbReference type="SAM" id="MobiDB-lite"/>
    </source>
</evidence>
<feature type="compositionally biased region" description="Basic residues" evidence="1">
    <location>
        <begin position="262"/>
        <end position="278"/>
    </location>
</feature>
<sequence>MQKEVDKKLLKKYNITECYVCLDRYDAKEHEKYSESVQGKQSVDEDTETHNDMNDEEQNELNGEEYNAANRLEPGFCNNDELGKSGKDRYLYGQPPKEGTPTLFPLVDENEREVKLSNVSSNPFIFVGLKFCVGEFKKYLTQSEYRAKILAKLNADSTLNMKSFNANWQYQVNEDLVRMILQTAMHGHHVQLDNQWEMINEAIEIAENQILMEKSSKVFRIKSPQRRTRPKHHSNKKKSRAPVPLNSSTKKTSGMVLGVKSPQRRTRPKRHSNKKKSRAPVPLNSSTKKTSGMVLGIKSPQRCTRPKRHSNKKKSRAPVPKKSQKPPSPLTQGLKKSVHIFSCKSSSSNEGEVSDYLTSENPTSVPNSLESSLNKAKQNLYSKVQYFFKNYGKKGNKLPATGEKNNPLNDTEYDSKKPVQSLKTTSDNNGDKHTKNKVNQKQKRKIDCMVETYKDDQKCSNMLYFYYNNLRNGENNATGQNDFDHFSDESSDIFINSEEFSNQENFGKKPCYGNNDDALVSNSNNITIDRNESYFPTISDDSVQQLKESNKISPNITIDRNEETQIRSDNSNNNNVQLEESMEKRPKLINKGKEKPYIDISDDKQLQEFEEITLNYITIDGNEGTRTRSDNSDDNIEQLEESKKN</sequence>
<dbReference type="Proteomes" id="UP000887116">
    <property type="component" value="Unassembled WGS sequence"/>
</dbReference>